<dbReference type="EMBL" id="CAEZTO010000003">
    <property type="protein sequence ID" value="CAB4567961.1"/>
    <property type="molecule type" value="Genomic_DNA"/>
</dbReference>
<proteinExistence type="predicted"/>
<dbReference type="SUPFAM" id="SSF53098">
    <property type="entry name" value="Ribonuclease H-like"/>
    <property type="match status" value="1"/>
</dbReference>
<organism evidence="2">
    <name type="scientific">freshwater metagenome</name>
    <dbReference type="NCBI Taxonomy" id="449393"/>
    <lineage>
        <taxon>unclassified sequences</taxon>
        <taxon>metagenomes</taxon>
        <taxon>ecological metagenomes</taxon>
    </lineage>
</organism>
<name>A0A6J6DUY4_9ZZZZ</name>
<evidence type="ECO:0000259" key="1">
    <source>
        <dbReference type="Pfam" id="PF13482"/>
    </source>
</evidence>
<dbReference type="AlphaFoldDB" id="A0A6J6DUY4"/>
<dbReference type="Pfam" id="PF13482">
    <property type="entry name" value="RNase_H_2"/>
    <property type="match status" value="1"/>
</dbReference>
<sequence length="528" mass="60257">MKRKGPSFSFDSRDLMRSKCEHCTRLAVARELPVPGLAELLAQFYEKPDNIAIRYGMKFEEKLEQDLIQSLGDQIAQPAERTMEATIELMNAGMPVIYQGVLRGGTGALEFSGRPDFLLRSDWRFEFKESGFTAKQVDGWSGGYTAWDAKLSSTAKPEYQMQVGLYVDVLKQLELAADHNHGLILGSGELAVFDADVLIAQMIEVRNPFVKAVSQISDEAPQRIEDIGTLVCDASSYCDICEYPKLCQHMRNETNHLQLVAGITRANIESLARSGVRTVKQLSEFDSATDKLSKAQIEKLSLQARLQQRMYETGTSVFEVINPEELAKLPTENPGDIFFDLEGFTFYKEPGGLEYLFGFTTVDNGEEFHYTWADNRIEEKKSFDKFMHDLLNRVQRFPEMRIYHYAAYEQVALKRLAERYQIYQTAVEELIAGEYFVDLYKVVKNSLMISQESYSIKSLENYYSFKRVSDVKEAKGSMDYYDQYLEALSEDPASAEKLKRQVIAYNQDDCASTLALSRWLRSLVNRNV</sequence>
<dbReference type="NCBIfam" id="TIGR03491">
    <property type="entry name" value="TM0106 family RecB-like putative nuclease"/>
    <property type="match status" value="1"/>
</dbReference>
<gene>
    <name evidence="2" type="ORF">UFOPK1693_00486</name>
</gene>
<feature type="domain" description="YprB ribonuclease H-like" evidence="1">
    <location>
        <begin position="337"/>
        <end position="520"/>
    </location>
</feature>
<protein>
    <submittedName>
        <fullName evidence="2">Unannotated protein</fullName>
    </submittedName>
</protein>
<accession>A0A6J6DUY4</accession>
<dbReference type="InterPro" id="IPR019993">
    <property type="entry name" value="RecB_nuclease_TM0106_put"/>
</dbReference>
<evidence type="ECO:0000313" key="2">
    <source>
        <dbReference type="EMBL" id="CAB4567961.1"/>
    </source>
</evidence>
<dbReference type="InterPro" id="IPR012337">
    <property type="entry name" value="RNaseH-like_sf"/>
</dbReference>
<reference evidence="2" key="1">
    <citation type="submission" date="2020-05" db="EMBL/GenBank/DDBJ databases">
        <authorList>
            <person name="Chiriac C."/>
            <person name="Salcher M."/>
            <person name="Ghai R."/>
            <person name="Kavagutti S V."/>
        </authorList>
    </citation>
    <scope>NUCLEOTIDE SEQUENCE</scope>
</reference>
<dbReference type="InterPro" id="IPR038720">
    <property type="entry name" value="YprB_RNase_H-like_dom"/>
</dbReference>